<dbReference type="Pfam" id="PF08352">
    <property type="entry name" value="oligo_HPY"/>
    <property type="match status" value="1"/>
</dbReference>
<dbReference type="InterPro" id="IPR050388">
    <property type="entry name" value="ABC_Ni/Peptide_Import"/>
</dbReference>
<dbReference type="AlphaFoldDB" id="A0A6J6NE43"/>
<accession>A0A6J6NE43</accession>
<dbReference type="GO" id="GO:0005524">
    <property type="term" value="F:ATP binding"/>
    <property type="evidence" value="ECO:0007669"/>
    <property type="project" value="UniProtKB-KW"/>
</dbReference>
<dbReference type="GO" id="GO:0005886">
    <property type="term" value="C:plasma membrane"/>
    <property type="evidence" value="ECO:0007669"/>
    <property type="project" value="UniProtKB-SubCell"/>
</dbReference>
<feature type="domain" description="ABC transporter" evidence="7">
    <location>
        <begin position="280"/>
        <end position="524"/>
    </location>
</feature>
<dbReference type="NCBIfam" id="NF007739">
    <property type="entry name" value="PRK10419.1"/>
    <property type="match status" value="2"/>
</dbReference>
<dbReference type="PROSITE" id="PS00211">
    <property type="entry name" value="ABC_TRANSPORTER_1"/>
    <property type="match status" value="2"/>
</dbReference>
<gene>
    <name evidence="8" type="ORF">UFOPK2342_00368</name>
    <name evidence="9" type="ORF">UFOPK2423_00071</name>
</gene>
<organism evidence="9">
    <name type="scientific">freshwater metagenome</name>
    <dbReference type="NCBI Taxonomy" id="449393"/>
    <lineage>
        <taxon>unclassified sequences</taxon>
        <taxon>metagenomes</taxon>
        <taxon>ecological metagenomes</taxon>
    </lineage>
</organism>
<dbReference type="NCBIfam" id="TIGR01727">
    <property type="entry name" value="oligo_HPY"/>
    <property type="match status" value="1"/>
</dbReference>
<dbReference type="InterPro" id="IPR027417">
    <property type="entry name" value="P-loop_NTPase"/>
</dbReference>
<evidence type="ECO:0000256" key="2">
    <source>
        <dbReference type="ARBA" id="ARBA00022448"/>
    </source>
</evidence>
<name>A0A6J6NE43_9ZZZZ</name>
<dbReference type="PROSITE" id="PS50893">
    <property type="entry name" value="ABC_TRANSPORTER_2"/>
    <property type="match status" value="2"/>
</dbReference>
<keyword evidence="3" id="KW-1003">Cell membrane</keyword>
<proteinExistence type="predicted"/>
<feature type="domain" description="ABC transporter" evidence="7">
    <location>
        <begin position="8"/>
        <end position="257"/>
    </location>
</feature>
<dbReference type="EMBL" id="CAEZXB010000004">
    <property type="protein sequence ID" value="CAB4669879.1"/>
    <property type="molecule type" value="Genomic_DNA"/>
</dbReference>
<dbReference type="EMBL" id="CAEZXN010000001">
    <property type="protein sequence ID" value="CAB4682995.1"/>
    <property type="molecule type" value="Genomic_DNA"/>
</dbReference>
<keyword evidence="4" id="KW-0547">Nucleotide-binding</keyword>
<keyword evidence="5" id="KW-0067">ATP-binding</keyword>
<dbReference type="PANTHER" id="PTHR43297">
    <property type="entry name" value="OLIGOPEPTIDE TRANSPORT ATP-BINDING PROTEIN APPD"/>
    <property type="match status" value="1"/>
</dbReference>
<dbReference type="SMART" id="SM00382">
    <property type="entry name" value="AAA"/>
    <property type="match status" value="2"/>
</dbReference>
<comment type="subcellular location">
    <subcellularLocation>
        <location evidence="1">Cell membrane</location>
        <topology evidence="1">Peripheral membrane protein</topology>
    </subcellularLocation>
</comment>
<evidence type="ECO:0000313" key="9">
    <source>
        <dbReference type="EMBL" id="CAB4682995.1"/>
    </source>
</evidence>
<keyword evidence="6" id="KW-0472">Membrane</keyword>
<evidence type="ECO:0000259" key="7">
    <source>
        <dbReference type="PROSITE" id="PS50893"/>
    </source>
</evidence>
<evidence type="ECO:0000256" key="4">
    <source>
        <dbReference type="ARBA" id="ARBA00022741"/>
    </source>
</evidence>
<dbReference type="Pfam" id="PF00005">
    <property type="entry name" value="ABC_tran"/>
    <property type="match status" value="2"/>
</dbReference>
<dbReference type="PANTHER" id="PTHR43297:SF2">
    <property type="entry name" value="DIPEPTIDE TRANSPORT ATP-BINDING PROTEIN DPPD"/>
    <property type="match status" value="1"/>
</dbReference>
<dbReference type="GO" id="GO:0016887">
    <property type="term" value="F:ATP hydrolysis activity"/>
    <property type="evidence" value="ECO:0007669"/>
    <property type="project" value="InterPro"/>
</dbReference>
<dbReference type="InterPro" id="IPR003593">
    <property type="entry name" value="AAA+_ATPase"/>
</dbReference>
<dbReference type="SUPFAM" id="SSF52540">
    <property type="entry name" value="P-loop containing nucleoside triphosphate hydrolases"/>
    <property type="match status" value="2"/>
</dbReference>
<keyword evidence="2" id="KW-0813">Transport</keyword>
<evidence type="ECO:0000256" key="3">
    <source>
        <dbReference type="ARBA" id="ARBA00022475"/>
    </source>
</evidence>
<evidence type="ECO:0000256" key="5">
    <source>
        <dbReference type="ARBA" id="ARBA00022840"/>
    </source>
</evidence>
<dbReference type="InterPro" id="IPR003439">
    <property type="entry name" value="ABC_transporter-like_ATP-bd"/>
</dbReference>
<dbReference type="Gene3D" id="3.40.50.300">
    <property type="entry name" value="P-loop containing nucleotide triphosphate hydrolases"/>
    <property type="match status" value="2"/>
</dbReference>
<dbReference type="CDD" id="cd03257">
    <property type="entry name" value="ABC_NikE_OppD_transporters"/>
    <property type="match status" value="2"/>
</dbReference>
<dbReference type="GO" id="GO:0015833">
    <property type="term" value="P:peptide transport"/>
    <property type="evidence" value="ECO:0007669"/>
    <property type="project" value="InterPro"/>
</dbReference>
<dbReference type="InterPro" id="IPR017871">
    <property type="entry name" value="ABC_transporter-like_CS"/>
</dbReference>
<sequence length="598" mass="65777">MTPSEALLSTRGLTVKYPYGDVQNVVIDELDLDLYPGQIVGLLGESGSGKSSLALALMGLARHPGVVSGEVNFRGKNLLKMDDEELRQIRGNSIGLITQKPRQALDPLVNVGKQISRVYRAHSHASKADAQVRAIELLRSVGINDAERRVNAFPHELSGGMAQRALISMALSVEPDLLIADEPTSGLDVTIQAQFLDRMWERARDANIAVLIVTQDLGIVANYCDRIVIMEDGKIIEDRITTEFFADPHTAYGKKLILASGAGTKSSNADVAITTTPEILRVTDLRKTFEVEGGKRLQAVSKASFQIHKGRSLGLVGESGSGKTTVGRLILRLADPDSGEVWFKGERIDSISPKEFRKYRSKIQAVFQDPFDSLNPRWPIERVIREPLDLHTEMSKAEKGARVRELVSLVGLTDDILPLRPGSLSAGQQQRVSLARALATEPEFLILDEPTSALPPAARADMILLLKSLQERLDLCFIFISHDLSTVRELCHDIAVMYLSEIVEMGTSEQVFSAPSHPYTRALLDSVLFHDPSSRRVDRTVKAELEGEIPSPVDLPAGCYLAARCPMAEQRCRDDHQALIEIGPSRSVRCWKSVEASK</sequence>
<evidence type="ECO:0000256" key="6">
    <source>
        <dbReference type="ARBA" id="ARBA00023136"/>
    </source>
</evidence>
<dbReference type="NCBIfam" id="NF008453">
    <property type="entry name" value="PRK11308.1"/>
    <property type="match status" value="2"/>
</dbReference>
<evidence type="ECO:0000256" key="1">
    <source>
        <dbReference type="ARBA" id="ARBA00004202"/>
    </source>
</evidence>
<reference evidence="9" key="1">
    <citation type="submission" date="2020-05" db="EMBL/GenBank/DDBJ databases">
        <authorList>
            <person name="Chiriac C."/>
            <person name="Salcher M."/>
            <person name="Ghai R."/>
            <person name="Kavagutti S V."/>
        </authorList>
    </citation>
    <scope>NUCLEOTIDE SEQUENCE</scope>
</reference>
<dbReference type="InterPro" id="IPR013563">
    <property type="entry name" value="Oligopep_ABC_C"/>
</dbReference>
<protein>
    <submittedName>
        <fullName evidence="9">Unannotated protein</fullName>
    </submittedName>
</protein>
<evidence type="ECO:0000313" key="8">
    <source>
        <dbReference type="EMBL" id="CAB4669879.1"/>
    </source>
</evidence>